<proteinExistence type="predicted"/>
<accession>A0AAD7J2X8</accession>
<sequence length="353" mass="39070">MPNELLSNTFLLAVTGTISINTPVEKAEFAVGGAWFITQICQQWREITLSIPSLCNTEFMGVCLPRLRRLALYDMSFLDCLETPVLEELVVFELPAPVLSLLHRSCPPKRLVSLGCSDPTQIVPITMTSICIQTYKVVQVHGVLALHDLFSRLAGDDTAFAPNLEIISLQLDFGSKLASENLFLEWWNPDGVRESYADAETLWFPADLAFSDVDDADYADFEQNDTGGKSQLTQDSPVFHSCGLGVTKDTQRIDKGQTKGRTGFPDATVTWALFGCQPPPDHMSEMQVNPGTQNPPTLSMRMEMQDNMRNSKSLRLRRTSAVSLLKLGNRPAFCETPLPNAAILRICRAVSPV</sequence>
<protein>
    <submittedName>
        <fullName evidence="1">Uncharacterized protein</fullName>
    </submittedName>
</protein>
<gene>
    <name evidence="1" type="ORF">DFH07DRAFT_1028666</name>
</gene>
<dbReference type="Proteomes" id="UP001215280">
    <property type="component" value="Unassembled WGS sequence"/>
</dbReference>
<dbReference type="AlphaFoldDB" id="A0AAD7J2X8"/>
<reference evidence="1" key="1">
    <citation type="submission" date="2023-03" db="EMBL/GenBank/DDBJ databases">
        <title>Massive genome expansion in bonnet fungi (Mycena s.s.) driven by repeated elements and novel gene families across ecological guilds.</title>
        <authorList>
            <consortium name="Lawrence Berkeley National Laboratory"/>
            <person name="Harder C.B."/>
            <person name="Miyauchi S."/>
            <person name="Viragh M."/>
            <person name="Kuo A."/>
            <person name="Thoen E."/>
            <person name="Andreopoulos B."/>
            <person name="Lu D."/>
            <person name="Skrede I."/>
            <person name="Drula E."/>
            <person name="Henrissat B."/>
            <person name="Morin E."/>
            <person name="Kohler A."/>
            <person name="Barry K."/>
            <person name="LaButti K."/>
            <person name="Morin E."/>
            <person name="Salamov A."/>
            <person name="Lipzen A."/>
            <person name="Mereny Z."/>
            <person name="Hegedus B."/>
            <person name="Baldrian P."/>
            <person name="Stursova M."/>
            <person name="Weitz H."/>
            <person name="Taylor A."/>
            <person name="Grigoriev I.V."/>
            <person name="Nagy L.G."/>
            <person name="Martin F."/>
            <person name="Kauserud H."/>
        </authorList>
    </citation>
    <scope>NUCLEOTIDE SEQUENCE</scope>
    <source>
        <strain evidence="1">CBHHK188m</strain>
    </source>
</reference>
<evidence type="ECO:0000313" key="2">
    <source>
        <dbReference type="Proteomes" id="UP001215280"/>
    </source>
</evidence>
<evidence type="ECO:0000313" key="1">
    <source>
        <dbReference type="EMBL" id="KAJ7754947.1"/>
    </source>
</evidence>
<comment type="caution">
    <text evidence="1">The sequence shown here is derived from an EMBL/GenBank/DDBJ whole genome shotgun (WGS) entry which is preliminary data.</text>
</comment>
<dbReference type="EMBL" id="JARJLG010000065">
    <property type="protein sequence ID" value="KAJ7754947.1"/>
    <property type="molecule type" value="Genomic_DNA"/>
</dbReference>
<organism evidence="1 2">
    <name type="scientific">Mycena maculata</name>
    <dbReference type="NCBI Taxonomy" id="230809"/>
    <lineage>
        <taxon>Eukaryota</taxon>
        <taxon>Fungi</taxon>
        <taxon>Dikarya</taxon>
        <taxon>Basidiomycota</taxon>
        <taxon>Agaricomycotina</taxon>
        <taxon>Agaricomycetes</taxon>
        <taxon>Agaricomycetidae</taxon>
        <taxon>Agaricales</taxon>
        <taxon>Marasmiineae</taxon>
        <taxon>Mycenaceae</taxon>
        <taxon>Mycena</taxon>
    </lineage>
</organism>
<name>A0AAD7J2X8_9AGAR</name>
<keyword evidence="2" id="KW-1185">Reference proteome</keyword>